<evidence type="ECO:0000313" key="5">
    <source>
        <dbReference type="EMBL" id="SMO78464.1"/>
    </source>
</evidence>
<keyword evidence="6" id="KW-1185">Reference proteome</keyword>
<reference evidence="5 6" key="1">
    <citation type="submission" date="2017-05" db="EMBL/GenBank/DDBJ databases">
        <authorList>
            <person name="Varghese N."/>
            <person name="Submissions S."/>
        </authorList>
    </citation>
    <scope>NUCLEOTIDE SEQUENCE [LARGE SCALE GENOMIC DNA]</scope>
    <source>
        <strain evidence="5 6">DSM 27040</strain>
    </source>
</reference>
<name>A0A521E3D1_SACCC</name>
<dbReference type="Gene3D" id="3.40.50.2300">
    <property type="match status" value="2"/>
</dbReference>
<evidence type="ECO:0000256" key="3">
    <source>
        <dbReference type="ARBA" id="ARBA00022729"/>
    </source>
</evidence>
<dbReference type="PROSITE" id="PS51257">
    <property type="entry name" value="PROKAR_LIPOPROTEIN"/>
    <property type="match status" value="1"/>
</dbReference>
<dbReference type="PANTHER" id="PTHR30036:SF1">
    <property type="entry name" value="D-XYLOSE-BINDING PERIPLASMIC PROTEIN"/>
    <property type="match status" value="1"/>
</dbReference>
<protein>
    <submittedName>
        <fullName evidence="5">Xylose-binding protein</fullName>
    </submittedName>
</protein>
<evidence type="ECO:0000256" key="1">
    <source>
        <dbReference type="ARBA" id="ARBA00004196"/>
    </source>
</evidence>
<dbReference type="Pfam" id="PF13407">
    <property type="entry name" value="Peripla_BP_4"/>
    <property type="match status" value="1"/>
</dbReference>
<proteinExistence type="inferred from homology"/>
<comment type="similarity">
    <text evidence="2">Belongs to the bacterial solute-binding protein 2 family.</text>
</comment>
<keyword evidence="3" id="KW-0732">Signal</keyword>
<dbReference type="RefSeq" id="WP_142534038.1">
    <property type="nucleotide sequence ID" value="NZ_FXTB01000007.1"/>
</dbReference>
<feature type="domain" description="Periplasmic binding protein" evidence="4">
    <location>
        <begin position="29"/>
        <end position="284"/>
    </location>
</feature>
<comment type="subcellular location">
    <subcellularLocation>
        <location evidence="1">Cell envelope</location>
    </subcellularLocation>
</comment>
<gene>
    <name evidence="5" type="ORF">SAMN06265379_107164</name>
</gene>
<dbReference type="InterPro" id="IPR028082">
    <property type="entry name" value="Peripla_BP_I"/>
</dbReference>
<dbReference type="OrthoDB" id="9773673at2"/>
<dbReference type="PANTHER" id="PTHR30036">
    <property type="entry name" value="D-XYLOSE-BINDING PERIPLASMIC PROTEIN"/>
    <property type="match status" value="1"/>
</dbReference>
<dbReference type="InterPro" id="IPR025997">
    <property type="entry name" value="SBP_2_dom"/>
</dbReference>
<accession>A0A521E3D1</accession>
<sequence length="334" mass="36607">MNRNIYLIISLAFLLFTACKQKEQITIGFLYPSEVTERYNKESSYFKNYCATQGVEVIIKTASNDESIQLELANEMIEQGVDALVLIAANINTAGAIVRNAHAEGIPVMAYNRMIKNSEVDFFVASNNDLIGKAMVDGILKEKPSGNFVILGGDKFDKNGEDQYAAVKKYLKPKVESKQVNIVYETYIEKWDRDIASFEMEKVLQLYGDDIDAVIAGFDGMATGVIDVLESYGLAGSVAVSGQDAELTGCRNVIAGKQTVTVFHPLKTIAEKGAQVAIEMAKGKGLDAFVNSTEYNGLIDVPTHRVSSIAVNKNNIEEVLVGSGFYTKKELYGE</sequence>
<dbReference type="SUPFAM" id="SSF53822">
    <property type="entry name" value="Periplasmic binding protein-like I"/>
    <property type="match status" value="1"/>
</dbReference>
<dbReference type="EMBL" id="FXTB01000007">
    <property type="protein sequence ID" value="SMO78464.1"/>
    <property type="molecule type" value="Genomic_DNA"/>
</dbReference>
<evidence type="ECO:0000259" key="4">
    <source>
        <dbReference type="Pfam" id="PF13407"/>
    </source>
</evidence>
<dbReference type="GO" id="GO:0030288">
    <property type="term" value="C:outer membrane-bounded periplasmic space"/>
    <property type="evidence" value="ECO:0007669"/>
    <property type="project" value="TreeGrafter"/>
</dbReference>
<dbReference type="AlphaFoldDB" id="A0A521E3D1"/>
<dbReference type="Proteomes" id="UP000319040">
    <property type="component" value="Unassembled WGS sequence"/>
</dbReference>
<evidence type="ECO:0000256" key="2">
    <source>
        <dbReference type="ARBA" id="ARBA00007639"/>
    </source>
</evidence>
<evidence type="ECO:0000313" key="6">
    <source>
        <dbReference type="Proteomes" id="UP000319040"/>
    </source>
</evidence>
<dbReference type="GO" id="GO:0030246">
    <property type="term" value="F:carbohydrate binding"/>
    <property type="evidence" value="ECO:0007669"/>
    <property type="project" value="TreeGrafter"/>
</dbReference>
<organism evidence="5 6">
    <name type="scientific">Saccharicrinis carchari</name>
    <dbReference type="NCBI Taxonomy" id="1168039"/>
    <lineage>
        <taxon>Bacteria</taxon>
        <taxon>Pseudomonadati</taxon>
        <taxon>Bacteroidota</taxon>
        <taxon>Bacteroidia</taxon>
        <taxon>Marinilabiliales</taxon>
        <taxon>Marinilabiliaceae</taxon>
        <taxon>Saccharicrinis</taxon>
    </lineage>
</organism>
<dbReference type="InterPro" id="IPR050555">
    <property type="entry name" value="Bact_Solute-Bind_Prot2"/>
</dbReference>